<evidence type="ECO:0000256" key="3">
    <source>
        <dbReference type="ARBA" id="ARBA00022448"/>
    </source>
</evidence>
<keyword evidence="3 15" id="KW-0813">Transport</keyword>
<dbReference type="GO" id="GO:0016323">
    <property type="term" value="C:basolateral plasma membrane"/>
    <property type="evidence" value="ECO:0007669"/>
    <property type="project" value="TreeGrafter"/>
</dbReference>
<comment type="subcellular location">
    <subcellularLocation>
        <location evidence="1 15">Cell membrane</location>
        <topology evidence="1 15">Multi-pass membrane protein</topology>
    </subcellularLocation>
</comment>
<dbReference type="EMBL" id="CAAE01015000">
    <property type="protein sequence ID" value="CAG08713.1"/>
    <property type="molecule type" value="Genomic_DNA"/>
</dbReference>
<feature type="domain" description="Kazal-like" evidence="18">
    <location>
        <begin position="483"/>
        <end position="538"/>
    </location>
</feature>
<comment type="caution">
    <text evidence="15">Lacks conserved residue(s) required for the propagation of feature annotation.</text>
</comment>
<comment type="similarity">
    <text evidence="2 15">Belongs to the organo anion transporter (TC 2.A.60) family.</text>
</comment>
<feature type="non-terminal residue" evidence="19">
    <location>
        <position position="1"/>
    </location>
</feature>
<dbReference type="AlphaFoldDB" id="Q4RSB9"/>
<dbReference type="InterPro" id="IPR004156">
    <property type="entry name" value="OATP"/>
</dbReference>
<evidence type="ECO:0000256" key="10">
    <source>
        <dbReference type="ARBA" id="ARBA00023157"/>
    </source>
</evidence>
<evidence type="ECO:0000259" key="17">
    <source>
        <dbReference type="PROSITE" id="PS50850"/>
    </source>
</evidence>
<evidence type="ECO:0000256" key="11">
    <source>
        <dbReference type="ARBA" id="ARBA00023180"/>
    </source>
</evidence>
<dbReference type="PROSITE" id="PS50850">
    <property type="entry name" value="MFS"/>
    <property type="match status" value="1"/>
</dbReference>
<keyword evidence="8 15" id="KW-0406">Ion transport</keyword>
<dbReference type="InterPro" id="IPR002350">
    <property type="entry name" value="Kazal_dom"/>
</dbReference>
<accession>Q4RSB9</accession>
<dbReference type="PROSITE" id="PS51465">
    <property type="entry name" value="KAZAL_2"/>
    <property type="match status" value="1"/>
</dbReference>
<dbReference type="InterPro" id="IPR036259">
    <property type="entry name" value="MFS_trans_sf"/>
</dbReference>
<proteinExistence type="inferred from homology"/>
<dbReference type="InterPro" id="IPR020846">
    <property type="entry name" value="MFS_dom"/>
</dbReference>
<comment type="catalytic activity">
    <reaction evidence="14">
        <text>L-thyroxine sulfate(out) = L-thyroxine sulfate(in)</text>
        <dbReference type="Rhea" id="RHEA:73311"/>
        <dbReference type="ChEBI" id="CHEBI:176512"/>
    </reaction>
</comment>
<keyword evidence="6 15" id="KW-1133">Transmembrane helix</keyword>
<feature type="transmembrane region" description="Helical" evidence="15">
    <location>
        <begin position="341"/>
        <end position="359"/>
    </location>
</feature>
<dbReference type="InterPro" id="IPR036058">
    <property type="entry name" value="Kazal_dom_sf"/>
</dbReference>
<keyword evidence="4" id="KW-1003">Cell membrane</keyword>
<protein>
    <recommendedName>
        <fullName evidence="15">Solute carrier organic anion transporter family member</fullName>
    </recommendedName>
</protein>
<dbReference type="OrthoDB" id="5062115at2759"/>
<reference evidence="19" key="1">
    <citation type="journal article" date="2004" name="Nature">
        <title>Genome duplication in the teleost fish Tetraodon nigroviridis reveals the early vertebrate proto-karyotype.</title>
        <authorList>
            <person name="Jaillon O."/>
            <person name="Aury J.-M."/>
            <person name="Brunet F."/>
            <person name="Petit J.-L."/>
            <person name="Stange-Thomann N."/>
            <person name="Mauceli E."/>
            <person name="Bouneau L."/>
            <person name="Fischer C."/>
            <person name="Ozouf-Costaz C."/>
            <person name="Bernot A."/>
            <person name="Nicaud S."/>
            <person name="Jaffe D."/>
            <person name="Fisher S."/>
            <person name="Lutfalla G."/>
            <person name="Dossat C."/>
            <person name="Segurens B."/>
            <person name="Dasilva C."/>
            <person name="Salanoubat M."/>
            <person name="Levy M."/>
            <person name="Boudet N."/>
            <person name="Castellano S."/>
            <person name="Anthouard V."/>
            <person name="Jubin C."/>
            <person name="Castelli V."/>
            <person name="Katinka M."/>
            <person name="Vacherie B."/>
            <person name="Biemont C."/>
            <person name="Skalli Z."/>
            <person name="Cattolico L."/>
            <person name="Poulain J."/>
            <person name="De Berardinis V."/>
            <person name="Cruaud C."/>
            <person name="Duprat S."/>
            <person name="Brottier P."/>
            <person name="Coutanceau J.-P."/>
            <person name="Gouzy J."/>
            <person name="Parra G."/>
            <person name="Lardier G."/>
            <person name="Chapple C."/>
            <person name="McKernan K.J."/>
            <person name="McEwan P."/>
            <person name="Bosak S."/>
            <person name="Kellis M."/>
            <person name="Volff J.-N."/>
            <person name="Guigo R."/>
            <person name="Zody M.C."/>
            <person name="Mesirov J."/>
            <person name="Lindblad-Toh K."/>
            <person name="Birren B."/>
            <person name="Nusbaum C."/>
            <person name="Kahn D."/>
            <person name="Robinson-Rechavi M."/>
            <person name="Laudet V."/>
            <person name="Schachter V."/>
            <person name="Quetier F."/>
            <person name="Saurin W."/>
            <person name="Scarpelli C."/>
            <person name="Wincker P."/>
            <person name="Lander E.S."/>
            <person name="Weissenbach J."/>
            <person name="Roest Crollius H."/>
        </authorList>
    </citation>
    <scope>NUCLEOTIDE SEQUENCE [LARGE SCALE GENOMIC DNA]</scope>
</reference>
<evidence type="ECO:0000256" key="8">
    <source>
        <dbReference type="ARBA" id="ARBA00023065"/>
    </source>
</evidence>
<feature type="transmembrane region" description="Helical" evidence="15">
    <location>
        <begin position="563"/>
        <end position="590"/>
    </location>
</feature>
<dbReference type="KEGG" id="tng:GSTEN00029767G001"/>
<dbReference type="SUPFAM" id="SSF100895">
    <property type="entry name" value="Kazal-type serine protease inhibitors"/>
    <property type="match status" value="1"/>
</dbReference>
<evidence type="ECO:0000259" key="18">
    <source>
        <dbReference type="PROSITE" id="PS51465"/>
    </source>
</evidence>
<dbReference type="Gene3D" id="3.30.60.30">
    <property type="match status" value="1"/>
</dbReference>
<dbReference type="NCBIfam" id="TIGR00805">
    <property type="entry name" value="oat"/>
    <property type="match status" value="1"/>
</dbReference>
<evidence type="ECO:0000256" key="14">
    <source>
        <dbReference type="ARBA" id="ARBA00052624"/>
    </source>
</evidence>
<keyword evidence="10" id="KW-1015">Disulfide bond</keyword>
<feature type="transmembrane region" description="Helical" evidence="15">
    <location>
        <begin position="228"/>
        <end position="248"/>
    </location>
</feature>
<gene>
    <name evidence="19" type="ORF">GSTENG00029767001</name>
</gene>
<evidence type="ECO:0000256" key="16">
    <source>
        <dbReference type="SAM" id="MobiDB-lite"/>
    </source>
</evidence>
<dbReference type="Pfam" id="PF07648">
    <property type="entry name" value="Kazal_2"/>
    <property type="match status" value="1"/>
</dbReference>
<comment type="caution">
    <text evidence="19">The sequence shown here is derived from an EMBL/GenBank/DDBJ whole genome shotgun (WGS) entry which is preliminary data.</text>
</comment>
<feature type="transmembrane region" description="Helical" evidence="15">
    <location>
        <begin position="379"/>
        <end position="399"/>
    </location>
</feature>
<dbReference type="GO" id="GO:0006811">
    <property type="term" value="P:monoatomic ion transport"/>
    <property type="evidence" value="ECO:0007669"/>
    <property type="project" value="UniProtKB-KW"/>
</dbReference>
<keyword evidence="11" id="KW-0325">Glycoprotein</keyword>
<evidence type="ECO:0000256" key="13">
    <source>
        <dbReference type="ARBA" id="ARBA00051340"/>
    </source>
</evidence>
<organism evidence="19">
    <name type="scientific">Tetraodon nigroviridis</name>
    <name type="common">Spotted green pufferfish</name>
    <name type="synonym">Chelonodon nigroviridis</name>
    <dbReference type="NCBI Taxonomy" id="99883"/>
    <lineage>
        <taxon>Eukaryota</taxon>
        <taxon>Metazoa</taxon>
        <taxon>Chordata</taxon>
        <taxon>Craniata</taxon>
        <taxon>Vertebrata</taxon>
        <taxon>Euteleostomi</taxon>
        <taxon>Actinopterygii</taxon>
        <taxon>Neopterygii</taxon>
        <taxon>Teleostei</taxon>
        <taxon>Neoteleostei</taxon>
        <taxon>Acanthomorphata</taxon>
        <taxon>Eupercaria</taxon>
        <taxon>Tetraodontiformes</taxon>
        <taxon>Tetradontoidea</taxon>
        <taxon>Tetraodontidae</taxon>
        <taxon>Tetraodon</taxon>
    </lineage>
</organism>
<evidence type="ECO:0000256" key="4">
    <source>
        <dbReference type="ARBA" id="ARBA00022475"/>
    </source>
</evidence>
<keyword evidence="7" id="KW-0445">Lipid transport</keyword>
<feature type="transmembrane region" description="Helical" evidence="15">
    <location>
        <begin position="33"/>
        <end position="56"/>
    </location>
</feature>
<keyword evidence="9 15" id="KW-0472">Membrane</keyword>
<reference evidence="19" key="2">
    <citation type="submission" date="2004-02" db="EMBL/GenBank/DDBJ databases">
        <authorList>
            <consortium name="Genoscope"/>
            <consortium name="Whitehead Institute Centre for Genome Research"/>
        </authorList>
    </citation>
    <scope>NUCLEOTIDE SEQUENCE</scope>
</reference>
<evidence type="ECO:0000313" key="19">
    <source>
        <dbReference type="EMBL" id="CAG08713.1"/>
    </source>
</evidence>
<dbReference type="GO" id="GO:0043252">
    <property type="term" value="P:sodium-independent organic anion transport"/>
    <property type="evidence" value="ECO:0007669"/>
    <property type="project" value="TreeGrafter"/>
</dbReference>
<feature type="transmembrane region" description="Helical" evidence="15">
    <location>
        <begin position="411"/>
        <end position="431"/>
    </location>
</feature>
<dbReference type="FunFam" id="3.30.60.30:FF:000048">
    <property type="entry name" value="Solute carrier organic anion transporter family member"/>
    <property type="match status" value="1"/>
</dbReference>
<evidence type="ECO:0000256" key="12">
    <source>
        <dbReference type="ARBA" id="ARBA00050960"/>
    </source>
</evidence>
<sequence>MFIAALSFAYFAKALSGSYLKSTITQLERRFDIPSYLIGIIDGSFELGNLLVIAFVSYFGAKLHRPKIIAVGCVLMSFGTFLIAMPHFLIGRYKIETSVRSLLNSTNNFHPCPETSPEPTDRASLQPSRGCERGSSVSMWIYIFLGNVLRGIGETPVQPLGISYIDDYAQTGNAAFYIGCVQTFSVVGPVFGYLLGSLCAKIYVDFEHVDMETLTITPDDARWVGAWWLGYLITGIVTLTSAVPFWFLPKSLPVPVDKHDFSCSPEQTRFITDSPNLEHKFRQEEPPNLQQMVQGLGTFSSTFRLLLQLRSSDPLFLCSFSLHFPSDFVPTLKSLFGNPVYIIYLCVSILQFNSLIGMVTYKPKYIEQHYGQSASTANFLMGVINIPAVALGMFSGGLVMKKYKLGVMGAAKFAFGTSLLGFVLSLFFLAMGCENSKVAGITVSYSGYVRFQPRFVACCDGGAGTSSHFCVTCRVEGLSYQEPSLFSDCNSGCLCSRREWDPVCGENGITYVSPCLAGCVSSTGSGRNTVFDSCRCVALVNGQPGNLTAALGRCPGRDSCDRIFPYFMALSVLSSFIISLGGTPGFMVLVRCMKPELKSLAIGIYTLATRTLAGIPAPIYFGAIIDTTCLKWSYNICDGRGACRIYNTS</sequence>
<dbReference type="GO" id="GO:0015347">
    <property type="term" value="F:sodium-independent organic anion transmembrane transporter activity"/>
    <property type="evidence" value="ECO:0007669"/>
    <property type="project" value="TreeGrafter"/>
</dbReference>
<feature type="region of interest" description="Disordered" evidence="16">
    <location>
        <begin position="110"/>
        <end position="132"/>
    </location>
</feature>
<evidence type="ECO:0000256" key="6">
    <source>
        <dbReference type="ARBA" id="ARBA00022989"/>
    </source>
</evidence>
<dbReference type="GO" id="GO:0006869">
    <property type="term" value="P:lipid transport"/>
    <property type="evidence" value="ECO:0007669"/>
    <property type="project" value="UniProtKB-KW"/>
</dbReference>
<evidence type="ECO:0000256" key="2">
    <source>
        <dbReference type="ARBA" id="ARBA00009657"/>
    </source>
</evidence>
<evidence type="ECO:0000256" key="5">
    <source>
        <dbReference type="ARBA" id="ARBA00022692"/>
    </source>
</evidence>
<evidence type="ECO:0000256" key="7">
    <source>
        <dbReference type="ARBA" id="ARBA00023055"/>
    </source>
</evidence>
<feature type="transmembrane region" description="Helical" evidence="15">
    <location>
        <begin position="68"/>
        <end position="90"/>
    </location>
</feature>
<evidence type="ECO:0000256" key="1">
    <source>
        <dbReference type="ARBA" id="ARBA00004651"/>
    </source>
</evidence>
<comment type="catalytic activity">
    <reaction evidence="12">
        <text>3,3',5'-triiodo-L-thyronine(out) = 3,3',5'-triiodo-L-thyronine(in)</text>
        <dbReference type="Rhea" id="RHEA:71815"/>
        <dbReference type="ChEBI" id="CHEBI:57261"/>
    </reaction>
</comment>
<dbReference type="PANTHER" id="PTHR11388">
    <property type="entry name" value="ORGANIC ANION TRANSPORTER"/>
    <property type="match status" value="1"/>
</dbReference>
<dbReference type="SUPFAM" id="SSF103473">
    <property type="entry name" value="MFS general substrate transporter"/>
    <property type="match status" value="2"/>
</dbReference>
<feature type="domain" description="Major facilitator superfamily (MFS) profile" evidence="17">
    <location>
        <begin position="2"/>
        <end position="649"/>
    </location>
</feature>
<evidence type="ECO:0000256" key="9">
    <source>
        <dbReference type="ARBA" id="ARBA00023136"/>
    </source>
</evidence>
<dbReference type="Pfam" id="PF03137">
    <property type="entry name" value="OATP"/>
    <property type="match status" value="1"/>
</dbReference>
<comment type="catalytic activity">
    <reaction evidence="13">
        <text>L-thyroxine(out) = L-thyroxine(in)</text>
        <dbReference type="Rhea" id="RHEA:71819"/>
        <dbReference type="ChEBI" id="CHEBI:58448"/>
    </reaction>
</comment>
<evidence type="ECO:0000256" key="15">
    <source>
        <dbReference type="RuleBase" id="RU362056"/>
    </source>
</evidence>
<dbReference type="PANTHER" id="PTHR11388:SF99">
    <property type="entry name" value="SOLUTE CARRIER ORGANIC ANION TRANSPORTER FAMILY MEMBER 1C1"/>
    <property type="match status" value="1"/>
</dbReference>
<dbReference type="Gene3D" id="1.20.1250.20">
    <property type="entry name" value="MFS general substrate transporter like domains"/>
    <property type="match status" value="1"/>
</dbReference>
<name>Q4RSB9_TETNG</name>
<keyword evidence="5 15" id="KW-0812">Transmembrane</keyword>